<keyword evidence="1" id="KW-0805">Transcription regulation</keyword>
<dbReference type="PANTHER" id="PTHR46796">
    <property type="entry name" value="HTH-TYPE TRANSCRIPTIONAL ACTIVATOR RHAS-RELATED"/>
    <property type="match status" value="1"/>
</dbReference>
<sequence>MSKVGDPPQPGRFRELAPLLGPLAVVESVRTEPVEPVAFAHAKIIHVMAGTSRVTTSTGQWLLSAGDVFVLGSRAWCQANPEPQVRCWTIYLDQEFLRWHMIWVLPGPERVLPGLHPAQWNGEAMVFHAGRERLARLEPVLRRMSVIPHQGGSESIARLITLFAQTAEQIVPALVTDQDPPVRTANGMVGRLSVLPARSAVSDAANLMRADLARPWTTDEVARAVALSRSQLSRLFTARFGLPPKRWLIEIRLTEFARLIEETTLTIDAAARRVGWQDRRVAAAWFHHRYGVSPTQFRKIAPPTCIGEVPCVLCENGRCSRIAAFG</sequence>
<dbReference type="Gene3D" id="1.10.10.60">
    <property type="entry name" value="Homeodomain-like"/>
    <property type="match status" value="1"/>
</dbReference>
<accession>A0A2A3Z7S2</accession>
<keyword evidence="3" id="KW-0804">Transcription</keyword>
<dbReference type="SUPFAM" id="SSF46689">
    <property type="entry name" value="Homeodomain-like"/>
    <property type="match status" value="2"/>
</dbReference>
<evidence type="ECO:0000313" key="6">
    <source>
        <dbReference type="Proteomes" id="UP000217564"/>
    </source>
</evidence>
<proteinExistence type="predicted"/>
<feature type="domain" description="HTH araC/xylS-type" evidence="4">
    <location>
        <begin position="202"/>
        <end position="300"/>
    </location>
</feature>
<evidence type="ECO:0000256" key="2">
    <source>
        <dbReference type="ARBA" id="ARBA00023125"/>
    </source>
</evidence>
<gene>
    <name evidence="5" type="ORF">CIK64_04510</name>
</gene>
<dbReference type="InterPro" id="IPR037923">
    <property type="entry name" value="HTH-like"/>
</dbReference>
<dbReference type="GO" id="GO:0043565">
    <property type="term" value="F:sequence-specific DNA binding"/>
    <property type="evidence" value="ECO:0007669"/>
    <property type="project" value="InterPro"/>
</dbReference>
<evidence type="ECO:0000313" key="5">
    <source>
        <dbReference type="EMBL" id="PCC47608.1"/>
    </source>
</evidence>
<evidence type="ECO:0000256" key="1">
    <source>
        <dbReference type="ARBA" id="ARBA00023015"/>
    </source>
</evidence>
<dbReference type="PROSITE" id="PS01124">
    <property type="entry name" value="HTH_ARAC_FAMILY_2"/>
    <property type="match status" value="1"/>
</dbReference>
<dbReference type="RefSeq" id="WP_096161819.1">
    <property type="nucleotide sequence ID" value="NZ_NRGP01000006.1"/>
</dbReference>
<dbReference type="InterPro" id="IPR018060">
    <property type="entry name" value="HTH_AraC"/>
</dbReference>
<name>A0A2A3Z7S2_BREAU</name>
<reference evidence="5 6" key="1">
    <citation type="journal article" date="2017" name="Elife">
        <title>Extensive horizontal gene transfer in cheese-associated bacteria.</title>
        <authorList>
            <person name="Bonham K.S."/>
            <person name="Wolfe B.E."/>
            <person name="Dutton R.J."/>
        </authorList>
    </citation>
    <scope>NUCLEOTIDE SEQUENCE [LARGE SCALE GENOMIC DNA]</scope>
    <source>
        <strain evidence="5 6">947_7</strain>
    </source>
</reference>
<dbReference type="InterPro" id="IPR009057">
    <property type="entry name" value="Homeodomain-like_sf"/>
</dbReference>
<comment type="caution">
    <text evidence="5">The sequence shown here is derived from an EMBL/GenBank/DDBJ whole genome shotgun (WGS) entry which is preliminary data.</text>
</comment>
<protein>
    <recommendedName>
        <fullName evidence="4">HTH araC/xylS-type domain-containing protein</fullName>
    </recommendedName>
</protein>
<dbReference type="GO" id="GO:0003700">
    <property type="term" value="F:DNA-binding transcription factor activity"/>
    <property type="evidence" value="ECO:0007669"/>
    <property type="project" value="InterPro"/>
</dbReference>
<dbReference type="AlphaFoldDB" id="A0A2A3Z7S2"/>
<evidence type="ECO:0000259" key="4">
    <source>
        <dbReference type="PROSITE" id="PS01124"/>
    </source>
</evidence>
<dbReference type="SUPFAM" id="SSF51215">
    <property type="entry name" value="Regulatory protein AraC"/>
    <property type="match status" value="1"/>
</dbReference>
<dbReference type="EMBL" id="NRGP01000006">
    <property type="protein sequence ID" value="PCC47608.1"/>
    <property type="molecule type" value="Genomic_DNA"/>
</dbReference>
<organism evidence="5 6">
    <name type="scientific">Brevibacterium aurantiacum</name>
    <dbReference type="NCBI Taxonomy" id="273384"/>
    <lineage>
        <taxon>Bacteria</taxon>
        <taxon>Bacillati</taxon>
        <taxon>Actinomycetota</taxon>
        <taxon>Actinomycetes</taxon>
        <taxon>Micrococcales</taxon>
        <taxon>Brevibacteriaceae</taxon>
        <taxon>Brevibacterium</taxon>
    </lineage>
</organism>
<evidence type="ECO:0000256" key="3">
    <source>
        <dbReference type="ARBA" id="ARBA00023163"/>
    </source>
</evidence>
<keyword evidence="2" id="KW-0238">DNA-binding</keyword>
<dbReference type="PANTHER" id="PTHR46796:SF7">
    <property type="entry name" value="ARAC FAMILY TRANSCRIPTIONAL REGULATOR"/>
    <property type="match status" value="1"/>
</dbReference>
<dbReference type="Pfam" id="PF12833">
    <property type="entry name" value="HTH_18"/>
    <property type="match status" value="1"/>
</dbReference>
<dbReference type="InterPro" id="IPR050204">
    <property type="entry name" value="AraC_XylS_family_regulators"/>
</dbReference>
<dbReference type="Proteomes" id="UP000217564">
    <property type="component" value="Unassembled WGS sequence"/>
</dbReference>
<dbReference type="SMART" id="SM00342">
    <property type="entry name" value="HTH_ARAC"/>
    <property type="match status" value="1"/>
</dbReference>